<evidence type="ECO:0000313" key="2">
    <source>
        <dbReference type="EMBL" id="NRS92514.1"/>
    </source>
</evidence>
<dbReference type="Proteomes" id="UP000610746">
    <property type="component" value="Unassembled WGS sequence"/>
</dbReference>
<keyword evidence="1" id="KW-1133">Transmembrane helix</keyword>
<comment type="caution">
    <text evidence="2">The sequence shown here is derived from an EMBL/GenBank/DDBJ whole genome shotgun (WGS) entry which is preliminary data.</text>
</comment>
<keyword evidence="1" id="KW-0472">Membrane</keyword>
<name>A0A8J8G759_9FLAO</name>
<accession>A0A8J8G759</accession>
<organism evidence="2 3">
    <name type="scientific">Frigoriflavimonas asaccharolytica</name>
    <dbReference type="NCBI Taxonomy" id="2735899"/>
    <lineage>
        <taxon>Bacteria</taxon>
        <taxon>Pseudomonadati</taxon>
        <taxon>Bacteroidota</taxon>
        <taxon>Flavobacteriia</taxon>
        <taxon>Flavobacteriales</taxon>
        <taxon>Weeksellaceae</taxon>
        <taxon>Frigoriflavimonas</taxon>
    </lineage>
</organism>
<keyword evidence="1" id="KW-0812">Transmembrane</keyword>
<dbReference type="RefSeq" id="WP_173779116.1">
    <property type="nucleotide sequence ID" value="NZ_JABSNO010000009.1"/>
</dbReference>
<dbReference type="AlphaFoldDB" id="A0A8J8G759"/>
<evidence type="ECO:0000313" key="3">
    <source>
        <dbReference type="Proteomes" id="UP000610746"/>
    </source>
</evidence>
<proteinExistence type="predicted"/>
<sequence>MEIGKIVAGCWILLILFFISAGIFNAINSKMNVDKKDIYGNYVIDREMFAGKNANWQYNHFKFKIDEEEFIFYNMNNDGIVIDSIKRKIIFVNGYSSPQLRIFSSDDKSLLIENEPTLYRKSWSFYYVFRSKKYGNMFFKKDNWKKLEN</sequence>
<protein>
    <submittedName>
        <fullName evidence="2">Uncharacterized protein</fullName>
    </submittedName>
</protein>
<evidence type="ECO:0000256" key="1">
    <source>
        <dbReference type="SAM" id="Phobius"/>
    </source>
</evidence>
<gene>
    <name evidence="2" type="ORF">HNQ03_001589</name>
</gene>
<dbReference type="EMBL" id="JABSNO010000009">
    <property type="protein sequence ID" value="NRS92514.1"/>
    <property type="molecule type" value="Genomic_DNA"/>
</dbReference>
<reference evidence="2" key="1">
    <citation type="submission" date="2020-05" db="EMBL/GenBank/DDBJ databases">
        <title>Genomic Encyclopedia of Type Strains, Phase IV (KMG-V): Genome sequencing to study the core and pangenomes of soil and plant-associated prokaryotes.</title>
        <authorList>
            <person name="Whitman W."/>
        </authorList>
    </citation>
    <scope>NUCLEOTIDE SEQUENCE</scope>
    <source>
        <strain evidence="2">16F</strain>
    </source>
</reference>
<feature type="transmembrane region" description="Helical" evidence="1">
    <location>
        <begin position="6"/>
        <end position="27"/>
    </location>
</feature>
<keyword evidence="3" id="KW-1185">Reference proteome</keyword>